<dbReference type="InterPro" id="IPR005358">
    <property type="entry name" value="Puta_zinc/iron-chelating_dom"/>
</dbReference>
<evidence type="ECO:0000256" key="3">
    <source>
        <dbReference type="ARBA" id="ARBA00022723"/>
    </source>
</evidence>
<dbReference type="InterPro" id="IPR006638">
    <property type="entry name" value="Elp3/MiaA/NifB-like_rSAM"/>
</dbReference>
<dbReference type="PROSITE" id="PS51918">
    <property type="entry name" value="RADICAL_SAM"/>
    <property type="match status" value="1"/>
</dbReference>
<dbReference type="OrthoDB" id="9792276at2"/>
<dbReference type="SMART" id="SM00729">
    <property type="entry name" value="Elp3"/>
    <property type="match status" value="1"/>
</dbReference>
<dbReference type="EMBL" id="PPGH01000037">
    <property type="protein sequence ID" value="PQJ95544.1"/>
    <property type="molecule type" value="Genomic_DNA"/>
</dbReference>
<accession>A0A2S7XP81</accession>
<organism evidence="7 8">
    <name type="scientific">Chromatium okenii</name>
    <dbReference type="NCBI Taxonomy" id="61644"/>
    <lineage>
        <taxon>Bacteria</taxon>
        <taxon>Pseudomonadati</taxon>
        <taxon>Pseudomonadota</taxon>
        <taxon>Gammaproteobacteria</taxon>
        <taxon>Chromatiales</taxon>
        <taxon>Chromatiaceae</taxon>
        <taxon>Chromatium</taxon>
    </lineage>
</organism>
<dbReference type="Pfam" id="PF13186">
    <property type="entry name" value="SPASM"/>
    <property type="match status" value="1"/>
</dbReference>
<dbReference type="Gene3D" id="3.20.20.70">
    <property type="entry name" value="Aldolase class I"/>
    <property type="match status" value="1"/>
</dbReference>
<reference evidence="7 8" key="1">
    <citation type="submission" date="2018-01" db="EMBL/GenBank/DDBJ databases">
        <title>The complete genome sequence of Chromatium okenii LaCa, a purple sulfur bacterium with a turbulent life.</title>
        <authorList>
            <person name="Luedin S.M."/>
            <person name="Liechti N."/>
            <person name="Storelli N."/>
            <person name="Danza F."/>
            <person name="Wittwer M."/>
            <person name="Pothier J.F."/>
            <person name="Tonolla M.A."/>
        </authorList>
    </citation>
    <scope>NUCLEOTIDE SEQUENCE [LARGE SCALE GENOMIC DNA]</scope>
    <source>
        <strain evidence="7 8">LaCa</strain>
    </source>
</reference>
<name>A0A2S7XP81_9GAMM</name>
<evidence type="ECO:0000256" key="1">
    <source>
        <dbReference type="ARBA" id="ARBA00001966"/>
    </source>
</evidence>
<dbReference type="InterPro" id="IPR058240">
    <property type="entry name" value="rSAM_sf"/>
</dbReference>
<evidence type="ECO:0000256" key="4">
    <source>
        <dbReference type="ARBA" id="ARBA00023004"/>
    </source>
</evidence>
<proteinExistence type="predicted"/>
<keyword evidence="2" id="KW-0949">S-adenosyl-L-methionine</keyword>
<evidence type="ECO:0000313" key="7">
    <source>
        <dbReference type="EMBL" id="PQJ95544.1"/>
    </source>
</evidence>
<evidence type="ECO:0000259" key="6">
    <source>
        <dbReference type="PROSITE" id="PS51918"/>
    </source>
</evidence>
<keyword evidence="5" id="KW-0411">Iron-sulfur</keyword>
<keyword evidence="3" id="KW-0479">Metal-binding</keyword>
<dbReference type="InterPro" id="IPR050377">
    <property type="entry name" value="Radical_SAM_PqqE_MftC-like"/>
</dbReference>
<dbReference type="InterPro" id="IPR023885">
    <property type="entry name" value="4Fe4S-binding_SPASM_dom"/>
</dbReference>
<dbReference type="SFLD" id="SFLDS00029">
    <property type="entry name" value="Radical_SAM"/>
    <property type="match status" value="1"/>
</dbReference>
<dbReference type="InterPro" id="IPR007197">
    <property type="entry name" value="rSAM"/>
</dbReference>
<dbReference type="PANTHER" id="PTHR11228:SF7">
    <property type="entry name" value="PQQA PEPTIDE CYCLASE"/>
    <property type="match status" value="1"/>
</dbReference>
<dbReference type="GO" id="GO:0046872">
    <property type="term" value="F:metal ion binding"/>
    <property type="evidence" value="ECO:0007669"/>
    <property type="project" value="UniProtKB-KW"/>
</dbReference>
<gene>
    <name evidence="7" type="ORF">CXB77_15530</name>
</gene>
<dbReference type="GO" id="GO:0051536">
    <property type="term" value="F:iron-sulfur cluster binding"/>
    <property type="evidence" value="ECO:0007669"/>
    <property type="project" value="UniProtKB-KW"/>
</dbReference>
<dbReference type="Pfam" id="PF04055">
    <property type="entry name" value="Radical_SAM"/>
    <property type="match status" value="1"/>
</dbReference>
<dbReference type="Pfam" id="PF03692">
    <property type="entry name" value="CxxCxxCC"/>
    <property type="match status" value="1"/>
</dbReference>
<comment type="cofactor">
    <cofactor evidence="1">
        <name>[4Fe-4S] cluster</name>
        <dbReference type="ChEBI" id="CHEBI:49883"/>
    </cofactor>
</comment>
<dbReference type="PANTHER" id="PTHR11228">
    <property type="entry name" value="RADICAL SAM DOMAIN PROTEIN"/>
    <property type="match status" value="1"/>
</dbReference>
<dbReference type="CDD" id="cd01335">
    <property type="entry name" value="Radical_SAM"/>
    <property type="match status" value="1"/>
</dbReference>
<keyword evidence="4" id="KW-0408">Iron</keyword>
<dbReference type="RefSeq" id="WP_105074566.1">
    <property type="nucleotide sequence ID" value="NZ_PPGH01000037.1"/>
</dbReference>
<dbReference type="GO" id="GO:0003824">
    <property type="term" value="F:catalytic activity"/>
    <property type="evidence" value="ECO:0007669"/>
    <property type="project" value="InterPro"/>
</dbReference>
<evidence type="ECO:0000256" key="5">
    <source>
        <dbReference type="ARBA" id="ARBA00023014"/>
    </source>
</evidence>
<feature type="domain" description="Radical SAM core" evidence="6">
    <location>
        <begin position="212"/>
        <end position="437"/>
    </location>
</feature>
<keyword evidence="8" id="KW-1185">Reference proteome</keyword>
<comment type="caution">
    <text evidence="7">The sequence shown here is derived from an EMBL/GenBank/DDBJ whole genome shotgun (WGS) entry which is preliminary data.</text>
</comment>
<dbReference type="SUPFAM" id="SSF102114">
    <property type="entry name" value="Radical SAM enzymes"/>
    <property type="match status" value="1"/>
</dbReference>
<protein>
    <recommendedName>
        <fullName evidence="6">Radical SAM core domain-containing protein</fullName>
    </recommendedName>
</protein>
<dbReference type="InterPro" id="IPR013785">
    <property type="entry name" value="Aldolase_TIM"/>
</dbReference>
<dbReference type="AlphaFoldDB" id="A0A2S7XP81"/>
<dbReference type="SFLD" id="SFLDG01386">
    <property type="entry name" value="main_SPASM_domain-containing"/>
    <property type="match status" value="1"/>
</dbReference>
<sequence>MNCIECQRCCKWGHAVLSDDDIESISNHLHLSTASFIDQYVDTDIKLAHGVIAIRSDLNSSGCVFLTNDGCSIYEVRPTKCATFPRTEHLDAELSTICHIARDMELENLATRVRNCIKTSAFRFRGDVGYGIDYKLNKYFFLDEIGSLAVNDIICKGFVDIANIASTYGVKESIVSEDIALFLRQFIDNNSPNDPIRECHNDESFFSYFTEKKIPLSATIEVTEACNEDCIHCYRPSPKREAWSIDLFTRTCVELSQLGCLQIDFTGGEPFLKKGFIDYLKIADSHGFIVSILTNATLIDDDAIQVLKNIKVRTIYVSLYSDTADVHDAITRLPGSFDNTLSTLKKLAKNNIPVFINAPIMAANKDSTAGIKKLADEIGLDVKFAYKITPSYNKLIQTKNINVFSKQELMKNISDPTVALYSELIELKKAGQTITKDRVRSCDAGFRSITISPEGDIIPCTALRLGCGNITEDNLSTLWAENMNMLYWREKGSLVKDECKSCSSYDFCEPCPAGYFAEHNSLDGIDETTCGFGKIFNSCVTCS</sequence>
<dbReference type="NCBIfam" id="TIGR04085">
    <property type="entry name" value="rSAM_more_4Fe4S"/>
    <property type="match status" value="1"/>
</dbReference>
<evidence type="ECO:0000256" key="2">
    <source>
        <dbReference type="ARBA" id="ARBA00022691"/>
    </source>
</evidence>
<dbReference type="Proteomes" id="UP000239936">
    <property type="component" value="Unassembled WGS sequence"/>
</dbReference>
<evidence type="ECO:0000313" key="8">
    <source>
        <dbReference type="Proteomes" id="UP000239936"/>
    </source>
</evidence>
<dbReference type="SFLD" id="SFLDG01067">
    <property type="entry name" value="SPASM/twitch_domain_containing"/>
    <property type="match status" value="1"/>
</dbReference>